<dbReference type="Proteomes" id="UP000469734">
    <property type="component" value="Unassembled WGS sequence"/>
</dbReference>
<proteinExistence type="predicted"/>
<name>A0A7X4H579_9BURK</name>
<feature type="compositionally biased region" description="Pro residues" evidence="1">
    <location>
        <begin position="113"/>
        <end position="127"/>
    </location>
</feature>
<organism evidence="3 4">
    <name type="scientific">Duganella margarita</name>
    <dbReference type="NCBI Taxonomy" id="2692170"/>
    <lineage>
        <taxon>Bacteria</taxon>
        <taxon>Pseudomonadati</taxon>
        <taxon>Pseudomonadota</taxon>
        <taxon>Betaproteobacteria</taxon>
        <taxon>Burkholderiales</taxon>
        <taxon>Oxalobacteraceae</taxon>
        <taxon>Telluria group</taxon>
        <taxon>Duganella</taxon>
    </lineage>
</organism>
<feature type="region of interest" description="Disordered" evidence="1">
    <location>
        <begin position="106"/>
        <end position="132"/>
    </location>
</feature>
<accession>A0A7X4H579</accession>
<feature type="signal peptide" evidence="2">
    <location>
        <begin position="1"/>
        <end position="26"/>
    </location>
</feature>
<evidence type="ECO:0000256" key="1">
    <source>
        <dbReference type="SAM" id="MobiDB-lite"/>
    </source>
</evidence>
<protein>
    <recommendedName>
        <fullName evidence="5">Secreted protein</fullName>
    </recommendedName>
</protein>
<comment type="caution">
    <text evidence="3">The sequence shown here is derived from an EMBL/GenBank/DDBJ whole genome shotgun (WGS) entry which is preliminary data.</text>
</comment>
<evidence type="ECO:0008006" key="5">
    <source>
        <dbReference type="Google" id="ProtNLM"/>
    </source>
</evidence>
<evidence type="ECO:0000313" key="4">
    <source>
        <dbReference type="Proteomes" id="UP000469734"/>
    </source>
</evidence>
<sequence length="227" mass="22906">MIVTRHLAALVLTAVLAIVGAAPVRADAPPPAPSDVADGVVQRYLTTPYGELNGLRLADGRVVVFGPLMASSVAAAAPVGERIRVIGNKMADGAIRAAAVVNLVSGSTADDQPPGPPALPPSPPPGRKPLERYETAGPIDLVLHGPRGEANGVILADGSLVYFRPDLVRGPLRPGQSFAAIGIGSRGPHGLAMEAIVAASDLAAARAAAATVFNPPSPPQAPAPHVD</sequence>
<keyword evidence="2" id="KW-0732">Signal</keyword>
<feature type="chain" id="PRO_5031422946" description="Secreted protein" evidence="2">
    <location>
        <begin position="27"/>
        <end position="227"/>
    </location>
</feature>
<reference evidence="3 4" key="1">
    <citation type="submission" date="2019-12" db="EMBL/GenBank/DDBJ databases">
        <title>Novel species isolated from a subtropical stream in China.</title>
        <authorList>
            <person name="Lu H."/>
        </authorList>
    </citation>
    <scope>NUCLEOTIDE SEQUENCE [LARGE SCALE GENOMIC DNA]</scope>
    <source>
        <strain evidence="3 4">FT134W</strain>
    </source>
</reference>
<dbReference type="AlphaFoldDB" id="A0A7X4H579"/>
<dbReference type="EMBL" id="WWCR01000043">
    <property type="protein sequence ID" value="MYM75600.1"/>
    <property type="molecule type" value="Genomic_DNA"/>
</dbReference>
<evidence type="ECO:0000256" key="2">
    <source>
        <dbReference type="SAM" id="SignalP"/>
    </source>
</evidence>
<gene>
    <name evidence="3" type="ORF">GTP56_25870</name>
</gene>
<evidence type="ECO:0000313" key="3">
    <source>
        <dbReference type="EMBL" id="MYM75600.1"/>
    </source>
</evidence>